<keyword evidence="1" id="KW-1133">Transmembrane helix</keyword>
<dbReference type="EMBL" id="CP003539">
    <property type="protein sequence ID" value="AFX98517.1"/>
    <property type="molecule type" value="Genomic_DNA"/>
</dbReference>
<reference evidence="2 3" key="1">
    <citation type="journal article" date="2012" name="Proc. Natl. Acad. Sci. U.S.A.">
        <title>Genome streamlining and chemical defense in a coral reef symbiosis.</title>
        <authorList>
            <person name="Kwan J.C."/>
            <person name="Donia M.S."/>
            <person name="Han A.W."/>
            <person name="Hirose E."/>
            <person name="Haygood M.G."/>
            <person name="Schmidt E.W."/>
        </authorList>
    </citation>
    <scope>NUCLEOTIDE SEQUENCE [LARGE SCALE GENOMIC DNA]</scope>
    <source>
        <strain evidence="2 3">L2</strain>
    </source>
</reference>
<evidence type="ECO:0000313" key="2">
    <source>
        <dbReference type="EMBL" id="AFX98517.1"/>
    </source>
</evidence>
<keyword evidence="1" id="KW-0812">Transmembrane</keyword>
<accession>K7YM06</accession>
<name>K7YM06_9PROT</name>
<proteinExistence type="predicted"/>
<dbReference type="AlphaFoldDB" id="K7YM06"/>
<keyword evidence="1" id="KW-0472">Membrane</keyword>
<dbReference type="KEGG" id="thal:A1OE_320"/>
<feature type="transmembrane region" description="Helical" evidence="1">
    <location>
        <begin position="20"/>
        <end position="48"/>
    </location>
</feature>
<organism evidence="2 3">
    <name type="scientific">Candidatus Endolissoclinum faulkneri L2</name>
    <dbReference type="NCBI Taxonomy" id="1193729"/>
    <lineage>
        <taxon>Bacteria</taxon>
        <taxon>Pseudomonadati</taxon>
        <taxon>Pseudomonadota</taxon>
        <taxon>Alphaproteobacteria</taxon>
        <taxon>Rhodospirillales</taxon>
        <taxon>Rhodospirillaceae</taxon>
        <taxon>Candidatus Endolissoclinum</taxon>
    </lineage>
</organism>
<gene>
    <name evidence="2" type="ORF">A1OE_320</name>
</gene>
<evidence type="ECO:0000313" key="3">
    <source>
        <dbReference type="Proteomes" id="UP000010077"/>
    </source>
</evidence>
<evidence type="ECO:0000256" key="1">
    <source>
        <dbReference type="SAM" id="Phobius"/>
    </source>
</evidence>
<dbReference type="HOGENOM" id="CLU_3115761_0_0_5"/>
<protein>
    <submittedName>
        <fullName evidence="2">Uncharacterized protein</fullName>
    </submittedName>
</protein>
<sequence length="50" mass="6062">MFTQYPNQIEFNSTHSKIILYHAFYSISIYSKTVLIIMLYANLVYWLIIR</sequence>
<keyword evidence="3" id="KW-1185">Reference proteome</keyword>
<dbReference type="Proteomes" id="UP000010077">
    <property type="component" value="Chromosome"/>
</dbReference>